<keyword evidence="2" id="KW-0812">Transmembrane</keyword>
<evidence type="ECO:0000313" key="4">
    <source>
        <dbReference type="Proteomes" id="UP001172159"/>
    </source>
</evidence>
<keyword evidence="4" id="KW-1185">Reference proteome</keyword>
<reference evidence="3" key="1">
    <citation type="submission" date="2023-06" db="EMBL/GenBank/DDBJ databases">
        <title>Genome-scale phylogeny and comparative genomics of the fungal order Sordariales.</title>
        <authorList>
            <consortium name="Lawrence Berkeley National Laboratory"/>
            <person name="Hensen N."/>
            <person name="Bonometti L."/>
            <person name="Westerberg I."/>
            <person name="Brannstrom I.O."/>
            <person name="Guillou S."/>
            <person name="Cros-Aarteil S."/>
            <person name="Calhoun S."/>
            <person name="Haridas S."/>
            <person name="Kuo A."/>
            <person name="Mondo S."/>
            <person name="Pangilinan J."/>
            <person name="Riley R."/>
            <person name="Labutti K."/>
            <person name="Andreopoulos B."/>
            <person name="Lipzen A."/>
            <person name="Chen C."/>
            <person name="Yanf M."/>
            <person name="Daum C."/>
            <person name="Ng V."/>
            <person name="Clum A."/>
            <person name="Steindorff A."/>
            <person name="Ohm R."/>
            <person name="Martin F."/>
            <person name="Silar P."/>
            <person name="Natvig D."/>
            <person name="Lalanne C."/>
            <person name="Gautier V."/>
            <person name="Ament-Velasquez S.L."/>
            <person name="Kruys A."/>
            <person name="Hutchinson M.I."/>
            <person name="Powell A.J."/>
            <person name="Barry K."/>
            <person name="Miller A.N."/>
            <person name="Grigoriev I.V."/>
            <person name="Debuchy R."/>
            <person name="Gladieux P."/>
            <person name="Thoren M.H."/>
            <person name="Johannesson H."/>
        </authorList>
    </citation>
    <scope>NUCLEOTIDE SEQUENCE</scope>
    <source>
        <strain evidence="3">CBS 540.89</strain>
    </source>
</reference>
<feature type="region of interest" description="Disordered" evidence="1">
    <location>
        <begin position="256"/>
        <end position="283"/>
    </location>
</feature>
<name>A0AA40BEF0_9PEZI</name>
<sequence>MCVVLKPPKAARLITHWRPSRRSKSSTRGGINRQRSLNLTVTPYLDPHHPLYKRLGPNSLSRYPFNLLTNYKMDTFSTRRSPSSSFTTSKLKPQTQVFTAPSATRLEIILLALGILSLISLLVLILALAVRRRVSTSIKKRHHHRSSQPDVHGRVSSPCLFNTAFSGPLPHEPLLSSSSSLPADDNVASTKTSLFNRVRKASEDLAEAVQYELMELGRKVSAHGRAVVGAVSTTRRGQQEQERRMRDEEVGLVPTAAASGAGGGNSQGHQRDGFDGWRDQDNRNWSWDPEAGTEAIKPETVMTRSISWALDRSRRSSYAYSQGLASPCDTGQVFRARVRGGNNRGERRGSLAVTGAEYAV</sequence>
<dbReference type="EMBL" id="JAUKTV010000008">
    <property type="protein sequence ID" value="KAK0732735.1"/>
    <property type="molecule type" value="Genomic_DNA"/>
</dbReference>
<keyword evidence="2" id="KW-0472">Membrane</keyword>
<evidence type="ECO:0000313" key="3">
    <source>
        <dbReference type="EMBL" id="KAK0732735.1"/>
    </source>
</evidence>
<keyword evidence="2" id="KW-1133">Transmembrane helix</keyword>
<organism evidence="3 4">
    <name type="scientific">Apiosordaria backusii</name>
    <dbReference type="NCBI Taxonomy" id="314023"/>
    <lineage>
        <taxon>Eukaryota</taxon>
        <taxon>Fungi</taxon>
        <taxon>Dikarya</taxon>
        <taxon>Ascomycota</taxon>
        <taxon>Pezizomycotina</taxon>
        <taxon>Sordariomycetes</taxon>
        <taxon>Sordariomycetidae</taxon>
        <taxon>Sordariales</taxon>
        <taxon>Lasiosphaeriaceae</taxon>
        <taxon>Apiosordaria</taxon>
    </lineage>
</organism>
<accession>A0AA40BEF0</accession>
<feature type="compositionally biased region" description="Basic and acidic residues" evidence="1">
    <location>
        <begin position="269"/>
        <end position="282"/>
    </location>
</feature>
<dbReference type="AlphaFoldDB" id="A0AA40BEF0"/>
<comment type="caution">
    <text evidence="3">The sequence shown here is derived from an EMBL/GenBank/DDBJ whole genome shotgun (WGS) entry which is preliminary data.</text>
</comment>
<dbReference type="Proteomes" id="UP001172159">
    <property type="component" value="Unassembled WGS sequence"/>
</dbReference>
<protein>
    <submittedName>
        <fullName evidence="3">Uncharacterized protein</fullName>
    </submittedName>
</protein>
<gene>
    <name evidence="3" type="ORF">B0T21DRAFT_384945</name>
</gene>
<proteinExistence type="predicted"/>
<evidence type="ECO:0000256" key="2">
    <source>
        <dbReference type="SAM" id="Phobius"/>
    </source>
</evidence>
<feature type="transmembrane region" description="Helical" evidence="2">
    <location>
        <begin position="108"/>
        <end position="130"/>
    </location>
</feature>
<evidence type="ECO:0000256" key="1">
    <source>
        <dbReference type="SAM" id="MobiDB-lite"/>
    </source>
</evidence>